<dbReference type="EMBL" id="FXTN01000006">
    <property type="protein sequence ID" value="SMO75295.1"/>
    <property type="molecule type" value="Genomic_DNA"/>
</dbReference>
<name>A0A521DUH3_9SPHI</name>
<dbReference type="OrthoDB" id="1423116at2"/>
<dbReference type="Pfam" id="PF16403">
    <property type="entry name" value="Bact_surface_Ig-like"/>
    <property type="match status" value="1"/>
</dbReference>
<reference evidence="2 3" key="1">
    <citation type="submission" date="2017-05" db="EMBL/GenBank/DDBJ databases">
        <authorList>
            <person name="Varghese N."/>
            <person name="Submissions S."/>
        </authorList>
    </citation>
    <scope>NUCLEOTIDE SEQUENCE [LARGE SCALE GENOMIC DNA]</scope>
    <source>
        <strain evidence="2 3">DSM 19036</strain>
    </source>
</reference>
<evidence type="ECO:0000313" key="2">
    <source>
        <dbReference type="EMBL" id="SMO75295.1"/>
    </source>
</evidence>
<dbReference type="AlphaFoldDB" id="A0A521DUH3"/>
<gene>
    <name evidence="2" type="ORF">SAMN06265348_106196</name>
</gene>
<dbReference type="InterPro" id="IPR032179">
    <property type="entry name" value="Cry22Aa_Ig-like"/>
</dbReference>
<dbReference type="InterPro" id="IPR013783">
    <property type="entry name" value="Ig-like_fold"/>
</dbReference>
<accession>A0A521DUH3</accession>
<protein>
    <recommendedName>
        <fullName evidence="1">Pesticidal crystal protein Cry22Aa Ig-like domain-containing protein</fullName>
    </recommendedName>
</protein>
<dbReference type="PROSITE" id="PS51257">
    <property type="entry name" value="PROKAR_LIPOPROTEIN"/>
    <property type="match status" value="1"/>
</dbReference>
<dbReference type="Proteomes" id="UP000320300">
    <property type="component" value="Unassembled WGS sequence"/>
</dbReference>
<sequence>MKKYIAIFGLAILGLTFSSCEKEPSFNYPDGTVGISKVTNYPILTLKGDKRIIIAKGAAFNDPGVTALEGTNALTPVVTGAPDVATAGLYTVRYVATNKDGFTASITRQVLVYDPASSAAANDLSGNYARNTNGSVAVWTKIAPCFYSVFNPGGAPGTDLTVVIFNSTGSTIKIPVQESSDGTTTSSASETYNLTTKTYSMIIVNPGYGAASRTFIKQ</sequence>
<keyword evidence="3" id="KW-1185">Reference proteome</keyword>
<evidence type="ECO:0000259" key="1">
    <source>
        <dbReference type="Pfam" id="PF16403"/>
    </source>
</evidence>
<dbReference type="RefSeq" id="WP_142528658.1">
    <property type="nucleotide sequence ID" value="NZ_CBCSJO010000006.1"/>
</dbReference>
<proteinExistence type="predicted"/>
<dbReference type="Gene3D" id="2.60.40.10">
    <property type="entry name" value="Immunoglobulins"/>
    <property type="match status" value="1"/>
</dbReference>
<feature type="domain" description="Pesticidal crystal protein Cry22Aa Ig-like" evidence="1">
    <location>
        <begin position="44"/>
        <end position="112"/>
    </location>
</feature>
<evidence type="ECO:0000313" key="3">
    <source>
        <dbReference type="Proteomes" id="UP000320300"/>
    </source>
</evidence>
<organism evidence="2 3">
    <name type="scientific">Pedobacter westerhofensis</name>
    <dbReference type="NCBI Taxonomy" id="425512"/>
    <lineage>
        <taxon>Bacteria</taxon>
        <taxon>Pseudomonadati</taxon>
        <taxon>Bacteroidota</taxon>
        <taxon>Sphingobacteriia</taxon>
        <taxon>Sphingobacteriales</taxon>
        <taxon>Sphingobacteriaceae</taxon>
        <taxon>Pedobacter</taxon>
    </lineage>
</organism>